<organism evidence="1 2">
    <name type="scientific">Desulfoscipio geothermicus DSM 3669</name>
    <dbReference type="NCBI Taxonomy" id="1121426"/>
    <lineage>
        <taxon>Bacteria</taxon>
        <taxon>Bacillati</taxon>
        <taxon>Bacillota</taxon>
        <taxon>Clostridia</taxon>
        <taxon>Eubacteriales</taxon>
        <taxon>Desulfallaceae</taxon>
        <taxon>Desulfoscipio</taxon>
    </lineage>
</organism>
<reference evidence="2" key="1">
    <citation type="submission" date="2016-10" db="EMBL/GenBank/DDBJ databases">
        <authorList>
            <person name="Varghese N."/>
            <person name="Submissions S."/>
        </authorList>
    </citation>
    <scope>NUCLEOTIDE SEQUENCE [LARGE SCALE GENOMIC DNA]</scope>
    <source>
        <strain evidence="2">DSM 3669</strain>
    </source>
</reference>
<protein>
    <submittedName>
        <fullName evidence="1">Uncharacterized protein</fullName>
    </submittedName>
</protein>
<keyword evidence="2" id="KW-1185">Reference proteome</keyword>
<dbReference type="AlphaFoldDB" id="A0A1I6E436"/>
<proteinExistence type="predicted"/>
<evidence type="ECO:0000313" key="1">
    <source>
        <dbReference type="EMBL" id="SFR12483.1"/>
    </source>
</evidence>
<evidence type="ECO:0000313" key="2">
    <source>
        <dbReference type="Proteomes" id="UP000199584"/>
    </source>
</evidence>
<gene>
    <name evidence="1" type="ORF">SAMN05660706_12536</name>
</gene>
<dbReference type="EMBL" id="FOYM01000025">
    <property type="protein sequence ID" value="SFR12483.1"/>
    <property type="molecule type" value="Genomic_DNA"/>
</dbReference>
<accession>A0A1I6E436</accession>
<name>A0A1I6E436_9FIRM</name>
<dbReference type="STRING" id="39060.SAMN05660706_12536"/>
<dbReference type="Proteomes" id="UP000199584">
    <property type="component" value="Unassembled WGS sequence"/>
</dbReference>
<sequence>MASANEVPKELARFAADGILVWDTSWVKQFGDQFNRITVFRFEEDCDWSVLEVLYPEVARWSVCDIERGWAKAEYLDKNRALLAQQRLQSPEEIDLLVVKRLQTACKSIREWQPPEVTEKLLDLAKSA</sequence>